<evidence type="ECO:0000259" key="5">
    <source>
        <dbReference type="Pfam" id="PF25917"/>
    </source>
</evidence>
<dbReference type="InterPro" id="IPR058792">
    <property type="entry name" value="Beta-barrel_RND_2"/>
</dbReference>
<evidence type="ECO:0000259" key="6">
    <source>
        <dbReference type="Pfam" id="PF25954"/>
    </source>
</evidence>
<evidence type="ECO:0000259" key="7">
    <source>
        <dbReference type="Pfam" id="PF25967"/>
    </source>
</evidence>
<dbReference type="InterPro" id="IPR058627">
    <property type="entry name" value="MdtA-like_C"/>
</dbReference>
<dbReference type="NCBIfam" id="TIGR01730">
    <property type="entry name" value="RND_mfp"/>
    <property type="match status" value="1"/>
</dbReference>
<accession>A0A6C0GV80</accession>
<evidence type="ECO:0000256" key="4">
    <source>
        <dbReference type="SAM" id="Phobius"/>
    </source>
</evidence>
<dbReference type="Gene3D" id="2.40.30.170">
    <property type="match status" value="1"/>
</dbReference>
<dbReference type="Proteomes" id="UP000480178">
    <property type="component" value="Chromosome"/>
</dbReference>
<feature type="domain" description="CusB-like beta-barrel" evidence="6">
    <location>
        <begin position="210"/>
        <end position="280"/>
    </location>
</feature>
<dbReference type="Gene3D" id="2.40.420.20">
    <property type="match status" value="1"/>
</dbReference>
<organism evidence="8 9">
    <name type="scientific">Rhodocytophaga rosea</name>
    <dbReference type="NCBI Taxonomy" id="2704465"/>
    <lineage>
        <taxon>Bacteria</taxon>
        <taxon>Pseudomonadati</taxon>
        <taxon>Bacteroidota</taxon>
        <taxon>Cytophagia</taxon>
        <taxon>Cytophagales</taxon>
        <taxon>Rhodocytophagaceae</taxon>
        <taxon>Rhodocytophaga</taxon>
    </lineage>
</organism>
<dbReference type="Pfam" id="PF25917">
    <property type="entry name" value="BSH_RND"/>
    <property type="match status" value="1"/>
</dbReference>
<dbReference type="EMBL" id="CP048222">
    <property type="protein sequence ID" value="QHT71260.1"/>
    <property type="molecule type" value="Genomic_DNA"/>
</dbReference>
<feature type="transmembrane region" description="Helical" evidence="4">
    <location>
        <begin position="6"/>
        <end position="24"/>
    </location>
</feature>
<dbReference type="Pfam" id="PF25954">
    <property type="entry name" value="Beta-barrel_RND_2"/>
    <property type="match status" value="1"/>
</dbReference>
<proteinExistence type="inferred from homology"/>
<evidence type="ECO:0000256" key="1">
    <source>
        <dbReference type="ARBA" id="ARBA00004196"/>
    </source>
</evidence>
<dbReference type="GO" id="GO:1990281">
    <property type="term" value="C:efflux pump complex"/>
    <property type="evidence" value="ECO:0007669"/>
    <property type="project" value="TreeGrafter"/>
</dbReference>
<evidence type="ECO:0000313" key="9">
    <source>
        <dbReference type="Proteomes" id="UP000480178"/>
    </source>
</evidence>
<protein>
    <submittedName>
        <fullName evidence="8">Efflux RND transporter periplasmic adaptor subunit</fullName>
    </submittedName>
</protein>
<dbReference type="GO" id="GO:0015562">
    <property type="term" value="F:efflux transmembrane transporter activity"/>
    <property type="evidence" value="ECO:0007669"/>
    <property type="project" value="TreeGrafter"/>
</dbReference>
<name>A0A6C0GV80_9BACT</name>
<comment type="similarity">
    <text evidence="2">Belongs to the membrane fusion protein (MFP) (TC 8.A.1) family.</text>
</comment>
<dbReference type="Gene3D" id="2.40.50.100">
    <property type="match status" value="1"/>
</dbReference>
<keyword evidence="3" id="KW-0813">Transport</keyword>
<dbReference type="KEGG" id="rhoz:GXP67_33705"/>
<feature type="domain" description="Multidrug resistance protein MdtA-like barrel-sandwich hybrid" evidence="5">
    <location>
        <begin position="77"/>
        <end position="195"/>
    </location>
</feature>
<feature type="domain" description="Multidrug resistance protein MdtA-like C-terminal permuted SH3" evidence="7">
    <location>
        <begin position="287"/>
        <end position="345"/>
    </location>
</feature>
<dbReference type="Gene3D" id="1.10.287.470">
    <property type="entry name" value="Helix hairpin bin"/>
    <property type="match status" value="1"/>
</dbReference>
<evidence type="ECO:0000313" key="8">
    <source>
        <dbReference type="EMBL" id="QHT71260.1"/>
    </source>
</evidence>
<dbReference type="RefSeq" id="WP_162447199.1">
    <property type="nucleotide sequence ID" value="NZ_CP048222.1"/>
</dbReference>
<sequence>MKLKYFVYAILLIGLSSLVGYRIVKNKSQANTPGGAGGGRGGAGGGGAAMRVNGVVVKSERFANALLISGTIDANEQVFLRSQVSGIITALYFKEGSIVKQGQALLQIDNTELNAQLSEIGTREKLASENEQRAVQLLDKGAISQQEYDIALADLKSLRAQKQLISAQLAKTTVRAPFTGTIGLRSISVGEYLSPQTVVAKLVNTNPLKITFSVPEKYATQVKVNTKVTFTISGSTKKYTATVYAIEPSIDALTRTLQLRAWAENPEGELRPGAFANIELPLTILDDAILIPTEAVVPVQNGKKVFVAENGKAKEVKVETSTRREQDILITSGLKAGDTVLTTGVMSLKPQMPVKVVIPKTGSN</sequence>
<keyword evidence="4" id="KW-0812">Transmembrane</keyword>
<keyword evidence="9" id="KW-1185">Reference proteome</keyword>
<dbReference type="Pfam" id="PF25967">
    <property type="entry name" value="RND-MFP_C"/>
    <property type="match status" value="1"/>
</dbReference>
<comment type="subcellular location">
    <subcellularLocation>
        <location evidence="1">Cell envelope</location>
    </subcellularLocation>
</comment>
<evidence type="ECO:0000256" key="3">
    <source>
        <dbReference type="ARBA" id="ARBA00022448"/>
    </source>
</evidence>
<dbReference type="SUPFAM" id="SSF111369">
    <property type="entry name" value="HlyD-like secretion proteins"/>
    <property type="match status" value="1"/>
</dbReference>
<dbReference type="PANTHER" id="PTHR30469:SF36">
    <property type="entry name" value="BLL3903 PROTEIN"/>
    <property type="match status" value="1"/>
</dbReference>
<reference evidence="8 9" key="1">
    <citation type="submission" date="2020-01" db="EMBL/GenBank/DDBJ databases">
        <authorList>
            <person name="Kim M.K."/>
        </authorList>
    </citation>
    <scope>NUCLEOTIDE SEQUENCE [LARGE SCALE GENOMIC DNA]</scope>
    <source>
        <strain evidence="8 9">172606-1</strain>
    </source>
</reference>
<gene>
    <name evidence="8" type="ORF">GXP67_33705</name>
</gene>
<dbReference type="PANTHER" id="PTHR30469">
    <property type="entry name" value="MULTIDRUG RESISTANCE PROTEIN MDTA"/>
    <property type="match status" value="1"/>
</dbReference>
<dbReference type="InterPro" id="IPR006143">
    <property type="entry name" value="RND_pump_MFP"/>
</dbReference>
<keyword evidence="4" id="KW-1133">Transmembrane helix</keyword>
<evidence type="ECO:0000256" key="2">
    <source>
        <dbReference type="ARBA" id="ARBA00009477"/>
    </source>
</evidence>
<keyword evidence="4" id="KW-0472">Membrane</keyword>
<dbReference type="AlphaFoldDB" id="A0A6C0GV80"/>
<dbReference type="InterPro" id="IPR058625">
    <property type="entry name" value="MdtA-like_BSH"/>
</dbReference>